<gene>
    <name evidence="2" type="ORF">MTBBW1_50038</name>
</gene>
<organism evidence="2 3">
    <name type="scientific">Desulfamplus magnetovallimortis</name>
    <dbReference type="NCBI Taxonomy" id="1246637"/>
    <lineage>
        <taxon>Bacteria</taxon>
        <taxon>Pseudomonadati</taxon>
        <taxon>Thermodesulfobacteriota</taxon>
        <taxon>Desulfobacteria</taxon>
        <taxon>Desulfobacterales</taxon>
        <taxon>Desulfobacteraceae</taxon>
        <taxon>Desulfamplus</taxon>
    </lineage>
</organism>
<keyword evidence="3" id="KW-1185">Reference proteome</keyword>
<evidence type="ECO:0000313" key="2">
    <source>
        <dbReference type="EMBL" id="SLM31915.1"/>
    </source>
</evidence>
<dbReference type="AlphaFoldDB" id="A0A1W1HHL5"/>
<feature type="region of interest" description="Disordered" evidence="1">
    <location>
        <begin position="1"/>
        <end position="24"/>
    </location>
</feature>
<proteinExistence type="predicted"/>
<sequence length="51" mass="5908">MREDKKREVGKEKESQHHGPAFSRWGFREVIMEAKSAFDGKNADTEQDAEN</sequence>
<dbReference type="Proteomes" id="UP000191931">
    <property type="component" value="Unassembled WGS sequence"/>
</dbReference>
<reference evidence="2 3" key="1">
    <citation type="submission" date="2017-03" db="EMBL/GenBank/DDBJ databases">
        <authorList>
            <person name="Afonso C.L."/>
            <person name="Miller P.J."/>
            <person name="Scott M.A."/>
            <person name="Spackman E."/>
            <person name="Goraichik I."/>
            <person name="Dimitrov K.M."/>
            <person name="Suarez D.L."/>
            <person name="Swayne D.E."/>
        </authorList>
    </citation>
    <scope>NUCLEOTIDE SEQUENCE [LARGE SCALE GENOMIC DNA]</scope>
    <source>
        <strain evidence="2">PRJEB14757</strain>
    </source>
</reference>
<evidence type="ECO:0000256" key="1">
    <source>
        <dbReference type="SAM" id="MobiDB-lite"/>
    </source>
</evidence>
<name>A0A1W1HHL5_9BACT</name>
<feature type="compositionally biased region" description="Basic and acidic residues" evidence="1">
    <location>
        <begin position="1"/>
        <end position="17"/>
    </location>
</feature>
<evidence type="ECO:0000313" key="3">
    <source>
        <dbReference type="Proteomes" id="UP000191931"/>
    </source>
</evidence>
<protein>
    <submittedName>
        <fullName evidence="2">Uncharacterized protein</fullName>
    </submittedName>
</protein>
<accession>A0A1W1HHL5</accession>
<dbReference type="EMBL" id="FWEV01000292">
    <property type="protein sequence ID" value="SLM31915.1"/>
    <property type="molecule type" value="Genomic_DNA"/>
</dbReference>